<sequence length="66" mass="6945">MGTSLRVQPVALLPELVRRGVPRVLLNREPAGDIGERPGDVLALGDIEALVVELATACGWGEAVLD</sequence>
<dbReference type="Proteomes" id="UP000218209">
    <property type="component" value="Unassembled WGS sequence"/>
</dbReference>
<reference evidence="1 2" key="1">
    <citation type="submission" date="2017-03" db="EMBL/GenBank/DDBJ databases">
        <title>WGS assembly of Porphyra umbilicalis.</title>
        <authorList>
            <person name="Brawley S.H."/>
            <person name="Blouin N.A."/>
            <person name="Ficko-Blean E."/>
            <person name="Wheeler G.L."/>
            <person name="Lohr M."/>
            <person name="Goodson H.V."/>
            <person name="Jenkins J.W."/>
            <person name="Blaby-Haas C.E."/>
            <person name="Helliwell K.E."/>
            <person name="Chan C."/>
            <person name="Marriage T."/>
            <person name="Bhattacharya D."/>
            <person name="Klein A.S."/>
            <person name="Badis Y."/>
            <person name="Brodie J."/>
            <person name="Cao Y."/>
            <person name="Collen J."/>
            <person name="Dittami S.M."/>
            <person name="Gachon C.M."/>
            <person name="Green B.R."/>
            <person name="Karpowicz S."/>
            <person name="Kim J.W."/>
            <person name="Kudahl U."/>
            <person name="Lin S."/>
            <person name="Michel G."/>
            <person name="Mittag M."/>
            <person name="Olson B.J."/>
            <person name="Pangilinan J."/>
            <person name="Peng Y."/>
            <person name="Qiu H."/>
            <person name="Shu S."/>
            <person name="Singer J.T."/>
            <person name="Smith A.G."/>
            <person name="Sprecher B.N."/>
            <person name="Wagner V."/>
            <person name="Wang W."/>
            <person name="Wang Z.-Y."/>
            <person name="Yan J."/>
            <person name="Yarish C."/>
            <person name="Zoeuner-Riek S."/>
            <person name="Zhuang Y."/>
            <person name="Zou Y."/>
            <person name="Lindquist E.A."/>
            <person name="Grimwood J."/>
            <person name="Barry K."/>
            <person name="Rokhsar D.S."/>
            <person name="Schmutz J."/>
            <person name="Stiller J.W."/>
            <person name="Grossman A.R."/>
            <person name="Prochnik S.E."/>
        </authorList>
    </citation>
    <scope>NUCLEOTIDE SEQUENCE [LARGE SCALE GENOMIC DNA]</scope>
    <source>
        <strain evidence="1">4086291</strain>
    </source>
</reference>
<evidence type="ECO:0000313" key="2">
    <source>
        <dbReference type="Proteomes" id="UP000218209"/>
    </source>
</evidence>
<dbReference type="InterPro" id="IPR029035">
    <property type="entry name" value="DHS-like_NAD/FAD-binding_dom"/>
</dbReference>
<protein>
    <recommendedName>
        <fullName evidence="3">Deacetylase sirtuin-type domain-containing protein</fullName>
    </recommendedName>
</protein>
<name>A0A1X6NZP2_PORUM</name>
<dbReference type="OrthoDB" id="420264at2759"/>
<dbReference type="EMBL" id="KV918970">
    <property type="protein sequence ID" value="OSX73990.1"/>
    <property type="molecule type" value="Genomic_DNA"/>
</dbReference>
<dbReference type="AlphaFoldDB" id="A0A1X6NZP2"/>
<dbReference type="Gene3D" id="3.40.50.1220">
    <property type="entry name" value="TPP-binding domain"/>
    <property type="match status" value="1"/>
</dbReference>
<evidence type="ECO:0000313" key="1">
    <source>
        <dbReference type="EMBL" id="OSX73990.1"/>
    </source>
</evidence>
<gene>
    <name evidence="1" type="ORF">BU14_0316s0018</name>
</gene>
<organism evidence="1 2">
    <name type="scientific">Porphyra umbilicalis</name>
    <name type="common">Purple laver</name>
    <name type="synonym">Red alga</name>
    <dbReference type="NCBI Taxonomy" id="2786"/>
    <lineage>
        <taxon>Eukaryota</taxon>
        <taxon>Rhodophyta</taxon>
        <taxon>Bangiophyceae</taxon>
        <taxon>Bangiales</taxon>
        <taxon>Bangiaceae</taxon>
        <taxon>Porphyra</taxon>
    </lineage>
</organism>
<keyword evidence="2" id="KW-1185">Reference proteome</keyword>
<accession>A0A1X6NZP2</accession>
<proteinExistence type="predicted"/>
<evidence type="ECO:0008006" key="3">
    <source>
        <dbReference type="Google" id="ProtNLM"/>
    </source>
</evidence>
<dbReference type="SUPFAM" id="SSF52467">
    <property type="entry name" value="DHS-like NAD/FAD-binding domain"/>
    <property type="match status" value="1"/>
</dbReference>